<keyword evidence="1" id="KW-0805">Transcription regulation</keyword>
<name>A0A8J3R0K0_9ACTN</name>
<dbReference type="InterPro" id="IPR036390">
    <property type="entry name" value="WH_DNA-bd_sf"/>
</dbReference>
<dbReference type="Gene3D" id="3.40.1410.10">
    <property type="entry name" value="Chorismate lyase-like"/>
    <property type="match status" value="1"/>
</dbReference>
<dbReference type="Pfam" id="PF07702">
    <property type="entry name" value="UTRA"/>
    <property type="match status" value="1"/>
</dbReference>
<dbReference type="InterPro" id="IPR011663">
    <property type="entry name" value="UTRA"/>
</dbReference>
<dbReference type="SMART" id="SM00345">
    <property type="entry name" value="HTH_GNTR"/>
    <property type="match status" value="1"/>
</dbReference>
<reference evidence="5" key="1">
    <citation type="submission" date="2021-01" db="EMBL/GenBank/DDBJ databases">
        <title>Whole genome shotgun sequence of Rugosimonospora africana NBRC 104875.</title>
        <authorList>
            <person name="Komaki H."/>
            <person name="Tamura T."/>
        </authorList>
    </citation>
    <scope>NUCLEOTIDE SEQUENCE</scope>
    <source>
        <strain evidence="5">NBRC 104875</strain>
    </source>
</reference>
<dbReference type="SUPFAM" id="SSF64288">
    <property type="entry name" value="Chorismate lyase-like"/>
    <property type="match status" value="1"/>
</dbReference>
<dbReference type="GO" id="GO:0003700">
    <property type="term" value="F:DNA-binding transcription factor activity"/>
    <property type="evidence" value="ECO:0007669"/>
    <property type="project" value="InterPro"/>
</dbReference>
<dbReference type="PROSITE" id="PS50949">
    <property type="entry name" value="HTH_GNTR"/>
    <property type="match status" value="1"/>
</dbReference>
<dbReference type="CDD" id="cd07377">
    <property type="entry name" value="WHTH_GntR"/>
    <property type="match status" value="1"/>
</dbReference>
<organism evidence="5 6">
    <name type="scientific">Rugosimonospora africana</name>
    <dbReference type="NCBI Taxonomy" id="556532"/>
    <lineage>
        <taxon>Bacteria</taxon>
        <taxon>Bacillati</taxon>
        <taxon>Actinomycetota</taxon>
        <taxon>Actinomycetes</taxon>
        <taxon>Micromonosporales</taxon>
        <taxon>Micromonosporaceae</taxon>
        <taxon>Rugosimonospora</taxon>
    </lineage>
</organism>
<dbReference type="InterPro" id="IPR036388">
    <property type="entry name" value="WH-like_DNA-bd_sf"/>
</dbReference>
<keyword evidence="3" id="KW-0804">Transcription</keyword>
<dbReference type="Gene3D" id="1.10.10.10">
    <property type="entry name" value="Winged helix-like DNA-binding domain superfamily/Winged helix DNA-binding domain"/>
    <property type="match status" value="1"/>
</dbReference>
<dbReference type="SUPFAM" id="SSF46785">
    <property type="entry name" value="Winged helix' DNA-binding domain"/>
    <property type="match status" value="1"/>
</dbReference>
<dbReference type="PANTHER" id="PTHR44846">
    <property type="entry name" value="MANNOSYL-D-GLYCERATE TRANSPORT/METABOLISM SYSTEM REPRESSOR MNGR-RELATED"/>
    <property type="match status" value="1"/>
</dbReference>
<protein>
    <submittedName>
        <fullName evidence="5">Transcriptional regulator</fullName>
    </submittedName>
</protein>
<dbReference type="PANTHER" id="PTHR44846:SF1">
    <property type="entry name" value="MANNOSYL-D-GLYCERATE TRANSPORT_METABOLISM SYSTEM REPRESSOR MNGR-RELATED"/>
    <property type="match status" value="1"/>
</dbReference>
<accession>A0A8J3R0K0</accession>
<gene>
    <name evidence="5" type="ORF">Raf01_84400</name>
</gene>
<dbReference type="PRINTS" id="PR00035">
    <property type="entry name" value="HTHGNTR"/>
</dbReference>
<proteinExistence type="predicted"/>
<dbReference type="InterPro" id="IPR000524">
    <property type="entry name" value="Tscrpt_reg_HTH_GntR"/>
</dbReference>
<dbReference type="EMBL" id="BONZ01000092">
    <property type="protein sequence ID" value="GIH20268.1"/>
    <property type="molecule type" value="Genomic_DNA"/>
</dbReference>
<dbReference type="AlphaFoldDB" id="A0A8J3R0K0"/>
<evidence type="ECO:0000313" key="5">
    <source>
        <dbReference type="EMBL" id="GIH20268.1"/>
    </source>
</evidence>
<keyword evidence="2" id="KW-0238">DNA-binding</keyword>
<evidence type="ECO:0000259" key="4">
    <source>
        <dbReference type="PROSITE" id="PS50949"/>
    </source>
</evidence>
<dbReference type="GO" id="GO:0045892">
    <property type="term" value="P:negative regulation of DNA-templated transcription"/>
    <property type="evidence" value="ECO:0007669"/>
    <property type="project" value="TreeGrafter"/>
</dbReference>
<dbReference type="InterPro" id="IPR050679">
    <property type="entry name" value="Bact_HTH_transcr_reg"/>
</dbReference>
<evidence type="ECO:0000256" key="3">
    <source>
        <dbReference type="ARBA" id="ARBA00023163"/>
    </source>
</evidence>
<comment type="caution">
    <text evidence="5">The sequence shown here is derived from an EMBL/GenBank/DDBJ whole genome shotgun (WGS) entry which is preliminary data.</text>
</comment>
<feature type="domain" description="HTH gntR-type" evidence="4">
    <location>
        <begin position="4"/>
        <end position="72"/>
    </location>
</feature>
<dbReference type="Proteomes" id="UP000642748">
    <property type="component" value="Unassembled WGS sequence"/>
</dbReference>
<dbReference type="Pfam" id="PF00392">
    <property type="entry name" value="GntR"/>
    <property type="match status" value="1"/>
</dbReference>
<keyword evidence="6" id="KW-1185">Reference proteome</keyword>
<dbReference type="SMART" id="SM00866">
    <property type="entry name" value="UTRA"/>
    <property type="match status" value="1"/>
</dbReference>
<dbReference type="GO" id="GO:0003677">
    <property type="term" value="F:DNA binding"/>
    <property type="evidence" value="ECO:0007669"/>
    <property type="project" value="UniProtKB-KW"/>
</dbReference>
<evidence type="ECO:0000256" key="2">
    <source>
        <dbReference type="ARBA" id="ARBA00023125"/>
    </source>
</evidence>
<evidence type="ECO:0000313" key="6">
    <source>
        <dbReference type="Proteomes" id="UP000642748"/>
    </source>
</evidence>
<evidence type="ECO:0000256" key="1">
    <source>
        <dbReference type="ARBA" id="ARBA00023015"/>
    </source>
</evidence>
<dbReference type="InterPro" id="IPR028978">
    <property type="entry name" value="Chorismate_lyase_/UTRA_dom_sf"/>
</dbReference>
<dbReference type="RefSeq" id="WP_203923690.1">
    <property type="nucleotide sequence ID" value="NZ_BONZ01000092.1"/>
</dbReference>
<sequence length="242" mass="25924">MARRETAQDAAQAKLRELISAELRPGDRLPNERELATRLAVSRATMREAIGQLVAAGVVSRTWGVGTFVLQPPVGVPVSLGDVIALRDKISAAGHRPDLHDASVRRVPCPADCAEALHCAPDSTVWRVDRLFAVDGVPAAWIRDHLPLAVSGHELDPSALVSIDLDLLEFLARATGMPVRRTDIEMAAVLAEGDAVDRLAVAAGHPLISAVQLGFGSENVPLFHGHILVRSDVLTLRITRHG</sequence>